<sequence>GRRFVHGRRGPSLPSDGGIFLCPASGLALWAQSFHTGQLHRRSFRRVL</sequence>
<protein>
    <submittedName>
        <fullName evidence="1">Uncharacterized protein</fullName>
    </submittedName>
</protein>
<dbReference type="AlphaFoldDB" id="A0A383AYT0"/>
<gene>
    <name evidence="1" type="ORF">METZ01_LOCUS465658</name>
</gene>
<proteinExistence type="predicted"/>
<dbReference type="EMBL" id="UINC01195987">
    <property type="protein sequence ID" value="SVE12804.1"/>
    <property type="molecule type" value="Genomic_DNA"/>
</dbReference>
<reference evidence="1" key="1">
    <citation type="submission" date="2018-05" db="EMBL/GenBank/DDBJ databases">
        <authorList>
            <person name="Lanie J.A."/>
            <person name="Ng W.-L."/>
            <person name="Kazmierczak K.M."/>
            <person name="Andrzejewski T.M."/>
            <person name="Davidsen T.M."/>
            <person name="Wayne K.J."/>
            <person name="Tettelin H."/>
            <person name="Glass J.I."/>
            <person name="Rusch D."/>
            <person name="Podicherti R."/>
            <person name="Tsui H.-C.T."/>
            <person name="Winkler M.E."/>
        </authorList>
    </citation>
    <scope>NUCLEOTIDE SEQUENCE</scope>
</reference>
<evidence type="ECO:0000313" key="1">
    <source>
        <dbReference type="EMBL" id="SVE12804.1"/>
    </source>
</evidence>
<name>A0A383AYT0_9ZZZZ</name>
<feature type="non-terminal residue" evidence="1">
    <location>
        <position position="48"/>
    </location>
</feature>
<accession>A0A383AYT0</accession>
<feature type="non-terminal residue" evidence="1">
    <location>
        <position position="1"/>
    </location>
</feature>
<organism evidence="1">
    <name type="scientific">marine metagenome</name>
    <dbReference type="NCBI Taxonomy" id="408172"/>
    <lineage>
        <taxon>unclassified sequences</taxon>
        <taxon>metagenomes</taxon>
        <taxon>ecological metagenomes</taxon>
    </lineage>
</organism>